<dbReference type="Proteomes" id="UP000236319">
    <property type="component" value="Unassembled WGS sequence"/>
</dbReference>
<evidence type="ECO:0000313" key="4">
    <source>
        <dbReference type="Proteomes" id="UP000236319"/>
    </source>
</evidence>
<dbReference type="RefSeq" id="XP_028865176.1">
    <property type="nucleotide sequence ID" value="XM_029009343.1"/>
</dbReference>
<feature type="compositionally biased region" description="Pro residues" evidence="2">
    <location>
        <begin position="197"/>
        <end position="210"/>
    </location>
</feature>
<feature type="region of interest" description="Disordered" evidence="2">
    <location>
        <begin position="713"/>
        <end position="787"/>
    </location>
</feature>
<name>A0A2H6K7G0_9APIC</name>
<protein>
    <submittedName>
        <fullName evidence="3">Uncharacterized protein</fullName>
    </submittedName>
</protein>
<proteinExistence type="predicted"/>
<feature type="compositionally biased region" description="Low complexity" evidence="2">
    <location>
        <begin position="589"/>
        <end position="620"/>
    </location>
</feature>
<feature type="compositionally biased region" description="Low complexity" evidence="2">
    <location>
        <begin position="508"/>
        <end position="519"/>
    </location>
</feature>
<evidence type="ECO:0000313" key="3">
    <source>
        <dbReference type="EMBL" id="GBE58933.1"/>
    </source>
</evidence>
<reference evidence="3 4" key="1">
    <citation type="journal article" date="2017" name="BMC Genomics">
        <title>Whole-genome assembly of Babesia ovata and comparative genomics between closely related pathogens.</title>
        <authorList>
            <person name="Yamagishi J."/>
            <person name="Asada M."/>
            <person name="Hakimi H."/>
            <person name="Tanaka T.Q."/>
            <person name="Sugimoto C."/>
            <person name="Kawazu S."/>
        </authorList>
    </citation>
    <scope>NUCLEOTIDE SEQUENCE [LARGE SCALE GENOMIC DNA]</scope>
    <source>
        <strain evidence="3 4">Miyake</strain>
    </source>
</reference>
<evidence type="ECO:0000256" key="1">
    <source>
        <dbReference type="SAM" id="Coils"/>
    </source>
</evidence>
<feature type="coiled-coil region" evidence="1">
    <location>
        <begin position="52"/>
        <end position="114"/>
    </location>
</feature>
<keyword evidence="4" id="KW-1185">Reference proteome</keyword>
<dbReference type="GeneID" id="39872703"/>
<dbReference type="EMBL" id="BDSA01000001">
    <property type="protein sequence ID" value="GBE58933.1"/>
    <property type="molecule type" value="Genomic_DNA"/>
</dbReference>
<dbReference type="AlphaFoldDB" id="A0A2H6K7G0"/>
<sequence length="813" mass="84789">MSDIGFSGGDQDPWQQLSGRSSKMRVPNRAVLTRNVPFGRHRPAPEVIEHMLDDLEERMRNYFTLYNRERELRKQSEATAYRLEQELVEERRKLAEANTQIEHLDTKIRALVGQPLKIRATIDKIELLYNQLDTLVQAFVGIGSCATLQSQNRAAFLRLFLEYLYPCRDLDVRLNTLYTAIYASMSHVGNATESHPLPTPAAPAPAPTPAPVELASPSAQLRGLSVTVHQLMLKSNKSTNEPGWYSCVFRYDNETAETALSTSSRVMKVTARPMDNASGVIDINGCVSVQQLPPRVPNVLPMLILDVYSGSVLLGSSKMSIVDERTLNAREPWQIIDAGGNHCGDLIVTVRGIPDGAKLPAVNFIRRNDELMMSQVAPVDANKPSQSEPTVPDKVSTAAPVTNKAPSVSKPEAKAKLPPPRTTIQPKPAEDTPFQPKQKAIMRKPLFLKGKPTPLGAPAKAATASTESATPAKAASAPDAAPKATPSITKAPSFGKSSIPQASDGKAKSPAPEAAASKAMPTKAPPMVASKSNVSADSTPQPDAASATPKVAVKAPLGKAGLTPKVTFQTPITTKAEAPSMAPKAVTKAPVSASPGPAEAAAPTVTPKADPVPAKKAPLLAPKGVTKAPVGIAPKTSPTTEGAAPKAIVPKIAPKAIVPKIAPKAIVPKIAPKAAPATEAPADGAVASVPKGPLIAPKSKTLGIAPKVALPGLTPKTALPGAAPKTPAAGITPKTALPGAAPKTPGPGITPKTALPGIAPKVGLPGITPKVAPPPEPATAGDAAAGADDKKPLIPIAIKPKFQLKKPLAVKKA</sequence>
<keyword evidence="1" id="KW-0175">Coiled coil</keyword>
<feature type="region of interest" description="Disordered" evidence="2">
    <location>
        <begin position="192"/>
        <end position="212"/>
    </location>
</feature>
<gene>
    <name evidence="3" type="ORF">BOVATA_004260</name>
</gene>
<organism evidence="3 4">
    <name type="scientific">Babesia ovata</name>
    <dbReference type="NCBI Taxonomy" id="189622"/>
    <lineage>
        <taxon>Eukaryota</taxon>
        <taxon>Sar</taxon>
        <taxon>Alveolata</taxon>
        <taxon>Apicomplexa</taxon>
        <taxon>Aconoidasida</taxon>
        <taxon>Piroplasmida</taxon>
        <taxon>Babesiidae</taxon>
        <taxon>Babesia</taxon>
    </lineage>
</organism>
<dbReference type="VEuPathDB" id="PiroplasmaDB:BOVATA_004260"/>
<comment type="caution">
    <text evidence="3">The sequence shown here is derived from an EMBL/GenBank/DDBJ whole genome shotgun (WGS) entry which is preliminary data.</text>
</comment>
<feature type="region of interest" description="Disordered" evidence="2">
    <location>
        <begin position="1"/>
        <end position="25"/>
    </location>
</feature>
<evidence type="ECO:0000256" key="2">
    <source>
        <dbReference type="SAM" id="MobiDB-lite"/>
    </source>
</evidence>
<feature type="compositionally biased region" description="Low complexity" evidence="2">
    <location>
        <begin position="732"/>
        <end position="754"/>
    </location>
</feature>
<feature type="compositionally biased region" description="Low complexity" evidence="2">
    <location>
        <begin position="451"/>
        <end position="487"/>
    </location>
</feature>
<feature type="region of interest" description="Disordered" evidence="2">
    <location>
        <begin position="379"/>
        <end position="620"/>
    </location>
</feature>
<dbReference type="OrthoDB" id="361911at2759"/>
<accession>A0A2H6K7G0</accession>
<feature type="compositionally biased region" description="Polar residues" evidence="2">
    <location>
        <begin position="530"/>
        <end position="541"/>
    </location>
</feature>